<evidence type="ECO:0000313" key="2">
    <source>
        <dbReference type="Proteomes" id="UP000602759"/>
    </source>
</evidence>
<dbReference type="Proteomes" id="UP000602759">
    <property type="component" value="Unassembled WGS sequence"/>
</dbReference>
<evidence type="ECO:0000313" key="1">
    <source>
        <dbReference type="EMBL" id="MBD1432387.1"/>
    </source>
</evidence>
<protein>
    <recommendedName>
        <fullName evidence="3">Immunity protein 26 of polymorphic toxin system</fullName>
    </recommendedName>
</protein>
<accession>A0ABR7YM61</accession>
<reference evidence="1 2" key="1">
    <citation type="submission" date="2020-08" db="EMBL/GenBank/DDBJ databases">
        <title>Sphingobacterium sp. DN00404 isolated from aquaculture water.</title>
        <authorList>
            <person name="Zhang M."/>
        </authorList>
    </citation>
    <scope>NUCLEOTIDE SEQUENCE [LARGE SCALE GENOMIC DNA]</scope>
    <source>
        <strain evidence="1 2">DN00404</strain>
    </source>
</reference>
<dbReference type="RefSeq" id="WP_190993417.1">
    <property type="nucleotide sequence ID" value="NZ_JACOIK010000004.1"/>
</dbReference>
<gene>
    <name evidence="1" type="ORF">H8B06_06085</name>
</gene>
<name>A0ABR7YM61_9SPHI</name>
<keyword evidence="2" id="KW-1185">Reference proteome</keyword>
<sequence length="167" mass="19036">MARANTKLGDVFSVKIDENSKKYFQYVVSDLTQLNSDVIRAFTKKHPIDVNPDLSEIVSGEVQFYAHCVTKLGLKMNLWESIGNTAEVGNTSQILFRDTNDYGSKVGEEPIRVSRNWYVWNVNKPSKDVGKLEGENRKAYIGIVMNPLGIIELLKENKYPINYPEFE</sequence>
<comment type="caution">
    <text evidence="1">The sequence shown here is derived from an EMBL/GenBank/DDBJ whole genome shotgun (WGS) entry which is preliminary data.</text>
</comment>
<organism evidence="1 2">
    <name type="scientific">Sphingobacterium micropteri</name>
    <dbReference type="NCBI Taxonomy" id="2763501"/>
    <lineage>
        <taxon>Bacteria</taxon>
        <taxon>Pseudomonadati</taxon>
        <taxon>Bacteroidota</taxon>
        <taxon>Sphingobacteriia</taxon>
        <taxon>Sphingobacteriales</taxon>
        <taxon>Sphingobacteriaceae</taxon>
        <taxon>Sphingobacterium</taxon>
    </lineage>
</organism>
<dbReference type="EMBL" id="JACOIK010000004">
    <property type="protein sequence ID" value="MBD1432387.1"/>
    <property type="molecule type" value="Genomic_DNA"/>
</dbReference>
<proteinExistence type="predicted"/>
<evidence type="ECO:0008006" key="3">
    <source>
        <dbReference type="Google" id="ProtNLM"/>
    </source>
</evidence>